<protein>
    <submittedName>
        <fullName evidence="2">Uncharacterized protein</fullName>
    </submittedName>
</protein>
<evidence type="ECO:0000256" key="1">
    <source>
        <dbReference type="SAM" id="MobiDB-lite"/>
    </source>
</evidence>
<proteinExistence type="predicted"/>
<evidence type="ECO:0000313" key="3">
    <source>
        <dbReference type="Proteomes" id="UP000013827"/>
    </source>
</evidence>
<reference evidence="2" key="2">
    <citation type="submission" date="2024-10" db="UniProtKB">
        <authorList>
            <consortium name="EnsemblProtists"/>
        </authorList>
    </citation>
    <scope>IDENTIFICATION</scope>
</reference>
<name>A0A0D3I768_EMIH1</name>
<dbReference type="RefSeq" id="XP_005759532.1">
    <property type="nucleotide sequence ID" value="XM_005759475.1"/>
</dbReference>
<feature type="region of interest" description="Disordered" evidence="1">
    <location>
        <begin position="1"/>
        <end position="39"/>
    </location>
</feature>
<dbReference type="Proteomes" id="UP000013827">
    <property type="component" value="Unassembled WGS sequence"/>
</dbReference>
<feature type="compositionally biased region" description="Basic and acidic residues" evidence="1">
    <location>
        <begin position="18"/>
        <end position="34"/>
    </location>
</feature>
<organism evidence="2 3">
    <name type="scientific">Emiliania huxleyi (strain CCMP1516)</name>
    <dbReference type="NCBI Taxonomy" id="280463"/>
    <lineage>
        <taxon>Eukaryota</taxon>
        <taxon>Haptista</taxon>
        <taxon>Haptophyta</taxon>
        <taxon>Prymnesiophyceae</taxon>
        <taxon>Isochrysidales</taxon>
        <taxon>Noelaerhabdaceae</taxon>
        <taxon>Emiliania</taxon>
    </lineage>
</organism>
<dbReference type="GeneID" id="17275848"/>
<dbReference type="GeneID" id="17253298"/>
<dbReference type="EnsemblProtists" id="EOD30574">
    <property type="protein sequence ID" value="EOD30574"/>
    <property type="gene ID" value="EMIHUDRAFT_456545"/>
</dbReference>
<keyword evidence="3" id="KW-1185">Reference proteome</keyword>
<dbReference type="PaxDb" id="2903-EOD07103"/>
<dbReference type="HOGENOM" id="CLU_1499002_0_0_1"/>
<evidence type="ECO:0000313" key="2">
    <source>
        <dbReference type="EnsemblProtists" id="EOD07103"/>
    </source>
</evidence>
<dbReference type="RefSeq" id="XP_005783003.1">
    <property type="nucleotide sequence ID" value="XM_005782946.1"/>
</dbReference>
<dbReference type="KEGG" id="ehx:EMIHUDRAFT_448481"/>
<dbReference type="AlphaFoldDB" id="A0A0D3I768"/>
<dbReference type="KEGG" id="ehx:EMIHUDRAFT_456545"/>
<sequence>MKGAWRLEESFSGSGAAEDERQPPPRAARRERGAFPDLSRNLPAGTLLFRGAESAERGAADGFGRSPAGRVGGAIERKGLWKLRRGAAGTFTYAGRIVVTSYAADGLPVASIEGEIIELVNGGKPKGGSERRVGTFFAKLERRLTAAEEAAASADSAASGGAPEALQVTPVMDGRLVYKQ</sequence>
<reference evidence="3" key="1">
    <citation type="journal article" date="2013" name="Nature">
        <title>Pan genome of the phytoplankton Emiliania underpins its global distribution.</title>
        <authorList>
            <person name="Read B.A."/>
            <person name="Kegel J."/>
            <person name="Klute M.J."/>
            <person name="Kuo A."/>
            <person name="Lefebvre S.C."/>
            <person name="Maumus F."/>
            <person name="Mayer C."/>
            <person name="Miller J."/>
            <person name="Monier A."/>
            <person name="Salamov A."/>
            <person name="Young J."/>
            <person name="Aguilar M."/>
            <person name="Claverie J.M."/>
            <person name="Frickenhaus S."/>
            <person name="Gonzalez K."/>
            <person name="Herman E.K."/>
            <person name="Lin Y.C."/>
            <person name="Napier J."/>
            <person name="Ogata H."/>
            <person name="Sarno A.F."/>
            <person name="Shmutz J."/>
            <person name="Schroeder D."/>
            <person name="de Vargas C."/>
            <person name="Verret F."/>
            <person name="von Dassow P."/>
            <person name="Valentin K."/>
            <person name="Van de Peer Y."/>
            <person name="Wheeler G."/>
            <person name="Dacks J.B."/>
            <person name="Delwiche C.F."/>
            <person name="Dyhrman S.T."/>
            <person name="Glockner G."/>
            <person name="John U."/>
            <person name="Richards T."/>
            <person name="Worden A.Z."/>
            <person name="Zhang X."/>
            <person name="Grigoriev I.V."/>
            <person name="Allen A.E."/>
            <person name="Bidle K."/>
            <person name="Borodovsky M."/>
            <person name="Bowler C."/>
            <person name="Brownlee C."/>
            <person name="Cock J.M."/>
            <person name="Elias M."/>
            <person name="Gladyshev V.N."/>
            <person name="Groth M."/>
            <person name="Guda C."/>
            <person name="Hadaegh A."/>
            <person name="Iglesias-Rodriguez M.D."/>
            <person name="Jenkins J."/>
            <person name="Jones B.M."/>
            <person name="Lawson T."/>
            <person name="Leese F."/>
            <person name="Lindquist E."/>
            <person name="Lobanov A."/>
            <person name="Lomsadze A."/>
            <person name="Malik S.B."/>
            <person name="Marsh M.E."/>
            <person name="Mackinder L."/>
            <person name="Mock T."/>
            <person name="Mueller-Roeber B."/>
            <person name="Pagarete A."/>
            <person name="Parker M."/>
            <person name="Probert I."/>
            <person name="Quesneville H."/>
            <person name="Raines C."/>
            <person name="Rensing S.A."/>
            <person name="Riano-Pachon D.M."/>
            <person name="Richier S."/>
            <person name="Rokitta S."/>
            <person name="Shiraiwa Y."/>
            <person name="Soanes D.M."/>
            <person name="van der Giezen M."/>
            <person name="Wahlund T.M."/>
            <person name="Williams B."/>
            <person name="Wilson W."/>
            <person name="Wolfe G."/>
            <person name="Wurch L.L."/>
        </authorList>
    </citation>
    <scope>NUCLEOTIDE SEQUENCE</scope>
</reference>
<accession>A0A0D3I768</accession>
<dbReference type="EnsemblProtists" id="EOD07103">
    <property type="protein sequence ID" value="EOD07103"/>
    <property type="gene ID" value="EMIHUDRAFT_448481"/>
</dbReference>